<dbReference type="CDD" id="cd01516">
    <property type="entry name" value="FBPase_glpX"/>
    <property type="match status" value="1"/>
</dbReference>
<name>A0A7S0NBZ1_9CHLO</name>
<evidence type="ECO:0000256" key="3">
    <source>
        <dbReference type="ARBA" id="ARBA00023211"/>
    </source>
</evidence>
<reference evidence="6" key="1">
    <citation type="submission" date="2021-01" db="EMBL/GenBank/DDBJ databases">
        <authorList>
            <person name="Corre E."/>
            <person name="Pelletier E."/>
            <person name="Niang G."/>
            <person name="Scheremetjew M."/>
            <person name="Finn R."/>
            <person name="Kale V."/>
            <person name="Holt S."/>
            <person name="Cochrane G."/>
            <person name="Meng A."/>
            <person name="Brown T."/>
            <person name="Cohen L."/>
        </authorList>
    </citation>
    <scope>NUCLEOTIDE SEQUENCE</scope>
    <source>
        <strain evidence="6">CCMP722</strain>
    </source>
</reference>
<dbReference type="GO" id="GO:0030388">
    <property type="term" value="P:fructose 1,6-bisphosphate metabolic process"/>
    <property type="evidence" value="ECO:0007669"/>
    <property type="project" value="TreeGrafter"/>
</dbReference>
<accession>A0A7S0NBZ1</accession>
<evidence type="ECO:0008006" key="7">
    <source>
        <dbReference type="Google" id="ProtNLM"/>
    </source>
</evidence>
<keyword evidence="1" id="KW-0479">Metal-binding</keyword>
<evidence type="ECO:0000256" key="2">
    <source>
        <dbReference type="ARBA" id="ARBA00022801"/>
    </source>
</evidence>
<evidence type="ECO:0000256" key="1">
    <source>
        <dbReference type="ARBA" id="ARBA00022723"/>
    </source>
</evidence>
<dbReference type="EMBL" id="HBFA01014187">
    <property type="protein sequence ID" value="CAD8662971.1"/>
    <property type="molecule type" value="Transcribed_RNA"/>
</dbReference>
<dbReference type="Gene3D" id="3.40.190.90">
    <property type="match status" value="1"/>
</dbReference>
<protein>
    <recommendedName>
        <fullName evidence="7">Fructose-bisphosphatase</fullName>
    </recommendedName>
</protein>
<evidence type="ECO:0000313" key="6">
    <source>
        <dbReference type="EMBL" id="CAD8662971.1"/>
    </source>
</evidence>
<feature type="region of interest" description="Disordered" evidence="5">
    <location>
        <begin position="27"/>
        <end position="74"/>
    </location>
</feature>
<keyword evidence="4" id="KW-0119">Carbohydrate metabolism</keyword>
<sequence length="439" mass="46842">MLSAETLSQASLHATCSKLHAQRRASFGARPATARANPRGPTSRVGGDRVRCGGSSMPSYREWRDHDPSASGSTVDQLESIELQADVAATMCEAQISMPGPIDGPDYASVTRNLALELVRVTEAAAIQSGRWMGRGDKNAADQAAVDAMRKVLSAVSMDGIVVIGEGEKDEAPMLYCGERIGDGKKPAVDIAVDPLDGTTLTAQGRPGAISVIALAERGSLFDPGPCVYMNKLAAGPGVKHVVDIRNTTRQNIEAIARVLHNGRVQDVSVAILDRPRHDELVQEVRDVGARAFLISDGDVAEAISTAQPQTGIDLMLGIGGTPEGVIAACALKCLGGTFQGILHPRNEEERQLAIAKGYDLDKVLELEDLVASEEIFFAATGVTGGDLLRAVRYTREGAMTHSVVMRNKTGTVRMIETHHKWHKPGLTNLHISQDYSTL</sequence>
<dbReference type="Gene3D" id="3.30.540.10">
    <property type="entry name" value="Fructose-1,6-Bisphosphatase, subunit A, domain 1"/>
    <property type="match status" value="1"/>
</dbReference>
<evidence type="ECO:0000256" key="5">
    <source>
        <dbReference type="SAM" id="MobiDB-lite"/>
    </source>
</evidence>
<dbReference type="FunFam" id="3.40.190.90:FF:000001">
    <property type="entry name" value="Fructose-1,6-bisphosphatase"/>
    <property type="match status" value="1"/>
</dbReference>
<dbReference type="GO" id="GO:0006094">
    <property type="term" value="P:gluconeogenesis"/>
    <property type="evidence" value="ECO:0007669"/>
    <property type="project" value="InterPro"/>
</dbReference>
<dbReference type="PANTHER" id="PTHR30447">
    <property type="entry name" value="FRUCTOSE-1,6-BISPHOSPHATASE CLASS 2"/>
    <property type="match status" value="1"/>
</dbReference>
<dbReference type="PANTHER" id="PTHR30447:SF0">
    <property type="entry name" value="FRUCTOSE-1,6-BISPHOSPHATASE 1 CLASS 2-RELATED"/>
    <property type="match status" value="1"/>
</dbReference>
<dbReference type="GO" id="GO:0042132">
    <property type="term" value="F:fructose 1,6-bisphosphate 1-phosphatase activity"/>
    <property type="evidence" value="ECO:0007669"/>
    <property type="project" value="InterPro"/>
</dbReference>
<evidence type="ECO:0000256" key="4">
    <source>
        <dbReference type="ARBA" id="ARBA00023277"/>
    </source>
</evidence>
<gene>
    <name evidence="6" type="ORF">POBO1169_LOCUS7360</name>
</gene>
<dbReference type="AlphaFoldDB" id="A0A7S0NBZ1"/>
<dbReference type="Pfam" id="PF03320">
    <property type="entry name" value="FBPase_glpX"/>
    <property type="match status" value="1"/>
</dbReference>
<dbReference type="NCBIfam" id="TIGR00330">
    <property type="entry name" value="glpX"/>
    <property type="match status" value="1"/>
</dbReference>
<keyword evidence="2" id="KW-0378">Hydrolase</keyword>
<dbReference type="SUPFAM" id="SSF56655">
    <property type="entry name" value="Carbohydrate phosphatase"/>
    <property type="match status" value="1"/>
</dbReference>
<keyword evidence="3" id="KW-0464">Manganese</keyword>
<proteinExistence type="predicted"/>
<dbReference type="GO" id="GO:0006071">
    <property type="term" value="P:glycerol metabolic process"/>
    <property type="evidence" value="ECO:0007669"/>
    <property type="project" value="InterPro"/>
</dbReference>
<dbReference type="GO" id="GO:0005829">
    <property type="term" value="C:cytosol"/>
    <property type="evidence" value="ECO:0007669"/>
    <property type="project" value="TreeGrafter"/>
</dbReference>
<dbReference type="GO" id="GO:0046872">
    <property type="term" value="F:metal ion binding"/>
    <property type="evidence" value="ECO:0007669"/>
    <property type="project" value="UniProtKB-KW"/>
</dbReference>
<organism evidence="6">
    <name type="scientific">Pyramimonas obovata</name>
    <dbReference type="NCBI Taxonomy" id="1411642"/>
    <lineage>
        <taxon>Eukaryota</taxon>
        <taxon>Viridiplantae</taxon>
        <taxon>Chlorophyta</taxon>
        <taxon>Pyramimonadophyceae</taxon>
        <taxon>Pyramimonadales</taxon>
        <taxon>Pyramimonadaceae</taxon>
        <taxon>Pyramimonas</taxon>
        <taxon>Pyramimonas incertae sedis</taxon>
    </lineage>
</organism>
<dbReference type="InterPro" id="IPR004464">
    <property type="entry name" value="FBPase_class-2/SBPase"/>
</dbReference>